<dbReference type="InterPro" id="IPR010662">
    <property type="entry name" value="RBBP9/YdeN"/>
</dbReference>
<feature type="domain" description="AB hydrolase-1" evidence="1">
    <location>
        <begin position="3"/>
        <end position="103"/>
    </location>
</feature>
<dbReference type="OMA" id="NRPWEWE"/>
<dbReference type="EMBL" id="CP001324">
    <property type="protein sequence ID" value="ACO62339.1"/>
    <property type="molecule type" value="Genomic_DNA"/>
</dbReference>
<dbReference type="SUPFAM" id="SSF53474">
    <property type="entry name" value="alpha/beta-Hydrolases"/>
    <property type="match status" value="1"/>
</dbReference>
<dbReference type="eggNOG" id="ENOG502QVNM">
    <property type="taxonomic scope" value="Eukaryota"/>
</dbReference>
<evidence type="ECO:0000259" key="1">
    <source>
        <dbReference type="Pfam" id="PF12697"/>
    </source>
</evidence>
<dbReference type="RefSeq" id="XP_002501081.1">
    <property type="nucleotide sequence ID" value="XM_002501035.1"/>
</dbReference>
<dbReference type="InterPro" id="IPR029058">
    <property type="entry name" value="AB_hydrolase_fold"/>
</dbReference>
<evidence type="ECO:0000313" key="2">
    <source>
        <dbReference type="EMBL" id="ACO62339.1"/>
    </source>
</evidence>
<name>C1E2G7_MICCC</name>
<keyword evidence="3" id="KW-1185">Reference proteome</keyword>
<dbReference type="InParanoid" id="C1E2G7"/>
<dbReference type="AlphaFoldDB" id="C1E2G7"/>
<dbReference type="Proteomes" id="UP000002009">
    <property type="component" value="Chromosome 3"/>
</dbReference>
<organism evidence="2 3">
    <name type="scientific">Micromonas commoda (strain RCC299 / NOUM17 / CCMP2709)</name>
    <name type="common">Picoplanktonic green alga</name>
    <dbReference type="NCBI Taxonomy" id="296587"/>
    <lineage>
        <taxon>Eukaryota</taxon>
        <taxon>Viridiplantae</taxon>
        <taxon>Chlorophyta</taxon>
        <taxon>Mamiellophyceae</taxon>
        <taxon>Mamiellales</taxon>
        <taxon>Mamiellaceae</taxon>
        <taxon>Micromonas</taxon>
    </lineage>
</organism>
<dbReference type="PANTHER" id="PTHR15394:SF3">
    <property type="entry name" value="SERINE HYDROLASE RBBP9"/>
    <property type="match status" value="1"/>
</dbReference>
<proteinExistence type="predicted"/>
<dbReference type="Gene3D" id="3.40.50.1820">
    <property type="entry name" value="alpha/beta hydrolase"/>
    <property type="match status" value="1"/>
</dbReference>
<protein>
    <recommendedName>
        <fullName evidence="1">AB hydrolase-1 domain-containing protein</fullName>
    </recommendedName>
</protein>
<dbReference type="PANTHER" id="PTHR15394">
    <property type="entry name" value="SERINE HYDROLASE RBBP9"/>
    <property type="match status" value="1"/>
</dbReference>
<dbReference type="OrthoDB" id="495350at2759"/>
<accession>C1E2G7</accession>
<evidence type="ECO:0000313" key="3">
    <source>
        <dbReference type="Proteomes" id="UP000002009"/>
    </source>
</evidence>
<dbReference type="InterPro" id="IPR000073">
    <property type="entry name" value="AB_hydrolase_1"/>
</dbReference>
<gene>
    <name evidence="2" type="ORF">MICPUN_57232</name>
</gene>
<reference evidence="2 3" key="1">
    <citation type="journal article" date="2009" name="Science">
        <title>Green evolution and dynamic adaptations revealed by genomes of the marine picoeukaryotes Micromonas.</title>
        <authorList>
            <person name="Worden A.Z."/>
            <person name="Lee J.H."/>
            <person name="Mock T."/>
            <person name="Rouze P."/>
            <person name="Simmons M.P."/>
            <person name="Aerts A.L."/>
            <person name="Allen A.E."/>
            <person name="Cuvelier M.L."/>
            <person name="Derelle E."/>
            <person name="Everett M.V."/>
            <person name="Foulon E."/>
            <person name="Grimwood J."/>
            <person name="Gundlach H."/>
            <person name="Henrissat B."/>
            <person name="Napoli C."/>
            <person name="McDonald S.M."/>
            <person name="Parker M.S."/>
            <person name="Rombauts S."/>
            <person name="Salamov A."/>
            <person name="Von Dassow P."/>
            <person name="Badger J.H."/>
            <person name="Coutinho P.M."/>
            <person name="Demir E."/>
            <person name="Dubchak I."/>
            <person name="Gentemann C."/>
            <person name="Eikrem W."/>
            <person name="Gready J.E."/>
            <person name="John U."/>
            <person name="Lanier W."/>
            <person name="Lindquist E.A."/>
            <person name="Lucas S."/>
            <person name="Mayer K.F."/>
            <person name="Moreau H."/>
            <person name="Not F."/>
            <person name="Otillar R."/>
            <person name="Panaud O."/>
            <person name="Pangilinan J."/>
            <person name="Paulsen I."/>
            <person name="Piegu B."/>
            <person name="Poliakov A."/>
            <person name="Robbens S."/>
            <person name="Schmutz J."/>
            <person name="Toulza E."/>
            <person name="Wyss T."/>
            <person name="Zelensky A."/>
            <person name="Zhou K."/>
            <person name="Armbrust E.V."/>
            <person name="Bhattacharya D."/>
            <person name="Goodenough U.W."/>
            <person name="Van de Peer Y."/>
            <person name="Grigoriev I.V."/>
        </authorList>
    </citation>
    <scope>NUCLEOTIDE SEQUENCE [LARGE SCALE GENOMIC DNA]</scope>
    <source>
        <strain evidence="3">RCC299 / NOUM17</strain>
    </source>
</reference>
<dbReference type="Pfam" id="PF12697">
    <property type="entry name" value="Abhydrolase_6"/>
    <property type="match status" value="1"/>
</dbReference>
<sequence>MNVILLPGSGCTPTMECNYYSWLAKTLVDRGICADVRVTVPGMPDPYVCRRAKWIPHCEEVLKCDANSVVVGHSSGAVCALRLAERNVLRGIVLVSGYDDDLGDENERASGYFGPDPFDYEKVKANCTKGIDAVIGLRDSLVPAEVQRALAAKLDARETLCERRDHFFTPPAEEIVEAIMHFV</sequence>
<dbReference type="KEGG" id="mis:MICPUN_57232"/>
<dbReference type="GeneID" id="8242270"/>
<dbReference type="STRING" id="296587.C1E2G7"/>